<dbReference type="EMBL" id="PDOA01000013">
    <property type="protein sequence ID" value="PWC27579.1"/>
    <property type="molecule type" value="Genomic_DNA"/>
</dbReference>
<dbReference type="Proteomes" id="UP000245048">
    <property type="component" value="Unassembled WGS sequence"/>
</dbReference>
<organism evidence="2 3">
    <name type="scientific">Teichococcus aestuarii</name>
    <dbReference type="NCBI Taxonomy" id="568898"/>
    <lineage>
        <taxon>Bacteria</taxon>
        <taxon>Pseudomonadati</taxon>
        <taxon>Pseudomonadota</taxon>
        <taxon>Alphaproteobacteria</taxon>
        <taxon>Acetobacterales</taxon>
        <taxon>Roseomonadaceae</taxon>
        <taxon>Roseomonas</taxon>
    </lineage>
</organism>
<keyword evidence="3" id="KW-1185">Reference proteome</keyword>
<dbReference type="OrthoDB" id="8098936at2"/>
<evidence type="ECO:0000313" key="3">
    <source>
        <dbReference type="Proteomes" id="UP000245048"/>
    </source>
</evidence>
<sequence>MKAMRTRLAACRRGVSLTEFALIAPVLCLLVMGSFDVGNAIQQSLQLEAAARAGAQYAFSRPADSVGITAAIRANLPGWSDISVPDPAMACRCDDGATVSCHGGACAMGTPATYLSIRVSRPFSASTPLAAAVLPAQTLTGHVELRLR</sequence>
<gene>
    <name evidence="2" type="ORF">CR165_17390</name>
</gene>
<dbReference type="InterPro" id="IPR012495">
    <property type="entry name" value="TadE-like_dom"/>
</dbReference>
<evidence type="ECO:0000259" key="1">
    <source>
        <dbReference type="Pfam" id="PF07811"/>
    </source>
</evidence>
<dbReference type="AlphaFoldDB" id="A0A2U1V108"/>
<accession>A0A2U1V108</accession>
<dbReference type="Pfam" id="PF07811">
    <property type="entry name" value="TadE"/>
    <property type="match status" value="1"/>
</dbReference>
<protein>
    <recommendedName>
        <fullName evidence="1">TadE-like domain-containing protein</fullName>
    </recommendedName>
</protein>
<comment type="caution">
    <text evidence="2">The sequence shown here is derived from an EMBL/GenBank/DDBJ whole genome shotgun (WGS) entry which is preliminary data.</text>
</comment>
<dbReference type="RefSeq" id="WP_109518217.1">
    <property type="nucleotide sequence ID" value="NZ_PDOA01000013.1"/>
</dbReference>
<feature type="domain" description="TadE-like" evidence="1">
    <location>
        <begin position="14"/>
        <end position="55"/>
    </location>
</feature>
<proteinExistence type="predicted"/>
<reference evidence="3" key="1">
    <citation type="submission" date="2017-10" db="EMBL/GenBank/DDBJ databases">
        <authorList>
            <person name="Toshchakov S.V."/>
            <person name="Goeva M.A."/>
        </authorList>
    </citation>
    <scope>NUCLEOTIDE SEQUENCE [LARGE SCALE GENOMIC DNA]</scope>
    <source>
        <strain evidence="3">JR1/69-1-13</strain>
    </source>
</reference>
<name>A0A2U1V108_9PROT</name>
<evidence type="ECO:0000313" key="2">
    <source>
        <dbReference type="EMBL" id="PWC27579.1"/>
    </source>
</evidence>